<evidence type="ECO:0000256" key="6">
    <source>
        <dbReference type="ARBA" id="ARBA00023002"/>
    </source>
</evidence>
<dbReference type="PANTHER" id="PTHR43706">
    <property type="entry name" value="NADH DEHYDROGENASE"/>
    <property type="match status" value="1"/>
</dbReference>
<evidence type="ECO:0000256" key="2">
    <source>
        <dbReference type="ARBA" id="ARBA00012637"/>
    </source>
</evidence>
<dbReference type="PRINTS" id="PR00368">
    <property type="entry name" value="FADPNR"/>
</dbReference>
<evidence type="ECO:0000256" key="7">
    <source>
        <dbReference type="ARBA" id="ARBA00023027"/>
    </source>
</evidence>
<organism evidence="11 12">
    <name type="scientific">Candidatus Gallibacteroides avistercoris</name>
    <dbReference type="NCBI Taxonomy" id="2840833"/>
    <lineage>
        <taxon>Bacteria</taxon>
        <taxon>Pseudomonadati</taxon>
        <taxon>Bacteroidota</taxon>
        <taxon>Bacteroidia</taxon>
        <taxon>Bacteroidales</taxon>
        <taxon>Bacteroidaceae</taxon>
        <taxon>Bacteroidaceae incertae sedis</taxon>
        <taxon>Candidatus Gallibacteroides</taxon>
    </lineage>
</organism>
<dbReference type="InterPro" id="IPR054585">
    <property type="entry name" value="NDH2-like_C"/>
</dbReference>
<keyword evidence="7" id="KW-0520">NAD</keyword>
<feature type="domain" description="FAD/NAD(P)-binding" evidence="9">
    <location>
        <begin position="12"/>
        <end position="330"/>
    </location>
</feature>
<feature type="domain" description="External alternative NADH-ubiquinone oxidoreductase-like C-terminal" evidence="10">
    <location>
        <begin position="354"/>
        <end position="409"/>
    </location>
</feature>
<comment type="similarity">
    <text evidence="1">Belongs to the NADH dehydrogenase family.</text>
</comment>
<evidence type="ECO:0000259" key="10">
    <source>
        <dbReference type="Pfam" id="PF22366"/>
    </source>
</evidence>
<comment type="caution">
    <text evidence="11">The sequence shown here is derived from an EMBL/GenBank/DDBJ whole genome shotgun (WGS) entry which is preliminary data.</text>
</comment>
<dbReference type="Pfam" id="PF07992">
    <property type="entry name" value="Pyr_redox_2"/>
    <property type="match status" value="1"/>
</dbReference>
<keyword evidence="4" id="KW-0274">FAD</keyword>
<evidence type="ECO:0000256" key="3">
    <source>
        <dbReference type="ARBA" id="ARBA00022630"/>
    </source>
</evidence>
<evidence type="ECO:0000313" key="11">
    <source>
        <dbReference type="EMBL" id="HIU55825.1"/>
    </source>
</evidence>
<accession>A0A9D1M8L0</accession>
<reference evidence="11" key="1">
    <citation type="submission" date="2020-10" db="EMBL/GenBank/DDBJ databases">
        <authorList>
            <person name="Gilroy R."/>
        </authorList>
    </citation>
    <scope>NUCLEOTIDE SEQUENCE</scope>
    <source>
        <strain evidence="11">CHK158-818</strain>
    </source>
</reference>
<keyword evidence="3" id="KW-0285">Flavoprotein</keyword>
<evidence type="ECO:0000313" key="12">
    <source>
        <dbReference type="Proteomes" id="UP000824112"/>
    </source>
</evidence>
<dbReference type="InterPro" id="IPR036188">
    <property type="entry name" value="FAD/NAD-bd_sf"/>
</dbReference>
<reference evidence="11" key="2">
    <citation type="journal article" date="2021" name="PeerJ">
        <title>Extensive microbial diversity within the chicken gut microbiome revealed by metagenomics and culture.</title>
        <authorList>
            <person name="Gilroy R."/>
            <person name="Ravi A."/>
            <person name="Getino M."/>
            <person name="Pursley I."/>
            <person name="Horton D.L."/>
            <person name="Alikhan N.F."/>
            <person name="Baker D."/>
            <person name="Gharbi K."/>
            <person name="Hall N."/>
            <person name="Watson M."/>
            <person name="Adriaenssens E.M."/>
            <person name="Foster-Nyarko E."/>
            <person name="Jarju S."/>
            <person name="Secka A."/>
            <person name="Antonio M."/>
            <person name="Oren A."/>
            <person name="Chaudhuri R.R."/>
            <person name="La Ragione R."/>
            <person name="Hildebrand F."/>
            <person name="Pallen M.J."/>
        </authorList>
    </citation>
    <scope>NUCLEOTIDE SEQUENCE</scope>
    <source>
        <strain evidence="11">CHK158-818</strain>
    </source>
</reference>
<comment type="catalytic activity">
    <reaction evidence="8">
        <text>a quinone + NADH + H(+) = a quinol + NAD(+)</text>
        <dbReference type="Rhea" id="RHEA:46160"/>
        <dbReference type="ChEBI" id="CHEBI:15378"/>
        <dbReference type="ChEBI" id="CHEBI:24646"/>
        <dbReference type="ChEBI" id="CHEBI:57540"/>
        <dbReference type="ChEBI" id="CHEBI:57945"/>
        <dbReference type="ChEBI" id="CHEBI:132124"/>
        <dbReference type="EC" id="1.6.5.9"/>
    </reaction>
</comment>
<evidence type="ECO:0000256" key="4">
    <source>
        <dbReference type="ARBA" id="ARBA00022827"/>
    </source>
</evidence>
<protein>
    <recommendedName>
        <fullName evidence="2">NADH:ubiquinone reductase (non-electrogenic)</fullName>
        <ecNumber evidence="2">1.6.5.9</ecNumber>
    </recommendedName>
</protein>
<evidence type="ECO:0000256" key="8">
    <source>
        <dbReference type="ARBA" id="ARBA00047599"/>
    </source>
</evidence>
<keyword evidence="5" id="KW-0809">Transit peptide</keyword>
<proteinExistence type="inferred from homology"/>
<dbReference type="Pfam" id="PF22366">
    <property type="entry name" value="NDH2_C"/>
    <property type="match status" value="1"/>
</dbReference>
<dbReference type="PANTHER" id="PTHR43706:SF47">
    <property type="entry name" value="EXTERNAL NADH-UBIQUINONE OXIDOREDUCTASE 1, MITOCHONDRIAL-RELATED"/>
    <property type="match status" value="1"/>
</dbReference>
<dbReference type="EMBL" id="DVNA01000192">
    <property type="protein sequence ID" value="HIU55825.1"/>
    <property type="molecule type" value="Genomic_DNA"/>
</dbReference>
<dbReference type="AlphaFoldDB" id="A0A9D1M8L0"/>
<dbReference type="Proteomes" id="UP000824112">
    <property type="component" value="Unassembled WGS sequence"/>
</dbReference>
<evidence type="ECO:0000256" key="5">
    <source>
        <dbReference type="ARBA" id="ARBA00022946"/>
    </source>
</evidence>
<dbReference type="Gene3D" id="3.50.50.100">
    <property type="match status" value="1"/>
</dbReference>
<evidence type="ECO:0000256" key="1">
    <source>
        <dbReference type="ARBA" id="ARBA00005272"/>
    </source>
</evidence>
<dbReference type="PRINTS" id="PR00411">
    <property type="entry name" value="PNDRDTASEI"/>
</dbReference>
<dbReference type="GO" id="GO:0050136">
    <property type="term" value="F:NADH dehydrogenase (quinone) (non-electrogenic) activity"/>
    <property type="evidence" value="ECO:0007669"/>
    <property type="project" value="UniProtKB-EC"/>
</dbReference>
<evidence type="ECO:0000259" key="9">
    <source>
        <dbReference type="Pfam" id="PF07992"/>
    </source>
</evidence>
<dbReference type="EC" id="1.6.5.9" evidence="2"/>
<gene>
    <name evidence="11" type="ORF">IAB03_08490</name>
</gene>
<dbReference type="SUPFAM" id="SSF51905">
    <property type="entry name" value="FAD/NAD(P)-binding domain"/>
    <property type="match status" value="2"/>
</dbReference>
<name>A0A9D1M8L0_9BACT</name>
<sequence length="427" mass="47928">MSSNIPESKKKRIVIVGGGFGGLTLAEKLKNSSYQIVLIDKLNYHQFPPLLYQVSTSGLEPSAISFPYRKIFQRHNDFYFRMAEVFKINAGEQNIETSIGKIDYDYLVLAAGSDSNYFGNENLKQYTFPMKSIPESLTLRNRLLQNLEKALTANNSKQRQALLNVAIVGAGATGVEIAGAIAEMKRYILPKDYPDLNIKEVQILLIEGSDRILRAMSYQASQKAQSFLEEMGVTVKLNTMVENYDGNLLQFSNGESWTTATVIWCSGVKGVDFNGIPQNVMGRGNRIKVNRYNEIEELPHIFAIGDICLQSEPAYPNGYPQVAPVAIQQGKHLANNFLRLEQGIQLLPFCYNDKGSMATIGRNKAVADLLGLRFSGLSAWILWMTVHLMSILGVKNKIIILLNWVWNYFTYDQSLRLIIKPSSHPKI</sequence>
<dbReference type="InterPro" id="IPR023753">
    <property type="entry name" value="FAD/NAD-binding_dom"/>
</dbReference>
<dbReference type="InterPro" id="IPR045024">
    <property type="entry name" value="NDH-2"/>
</dbReference>
<keyword evidence="6" id="KW-0560">Oxidoreductase</keyword>